<keyword evidence="7 9" id="KW-0472">Membrane</keyword>
<feature type="transmembrane region" description="Helical" evidence="9">
    <location>
        <begin position="54"/>
        <end position="71"/>
    </location>
</feature>
<feature type="transmembrane region" description="Helical" evidence="9">
    <location>
        <begin position="270"/>
        <end position="294"/>
    </location>
</feature>
<sequence>MIGRSNKQYAALPTDDVQGDDAPAPRSSVESTVSQQTLPYPVVSEKPKPTSLPTFVYVAIWIILSSSIILFNKWILHSLKFPFPLFLTTWHMVFASIMTQILAHATRILDSRHKVSMNRTFYLKTIVPIAIVYSVSLICGNMAYLFLSVSFIQMMKSTNAAATLLATWAFRLAPPNLRQLANVSVIVLGVTLATFGEANFSGFGFALQACSIVFEATRLVLVQRLLNSNAEHKMDPLVSLYYFAPACAVLNGATTLLVEAPTMRWGQDFANLGAFTLLANGAVAFALNVAAVMLIGKTSAVVLTLCGVLKDVSLVMASMVLFRDPVTVTQAGGYSVALGGLVYYKLGLDKIKEGCGKLRDTWQGSCEEHGEELTVSMAAAMATALAMLFFGTYVAFQFSF</sequence>
<evidence type="ECO:0000313" key="12">
    <source>
        <dbReference type="Proteomes" id="UP000325902"/>
    </source>
</evidence>
<feature type="domain" description="Sugar phosphate transporter" evidence="10">
    <location>
        <begin position="56"/>
        <end position="344"/>
    </location>
</feature>
<evidence type="ECO:0000256" key="7">
    <source>
        <dbReference type="ARBA" id="ARBA00023136"/>
    </source>
</evidence>
<dbReference type="PANTHER" id="PTHR11132">
    <property type="entry name" value="SOLUTE CARRIER FAMILY 35"/>
    <property type="match status" value="1"/>
</dbReference>
<evidence type="ECO:0000256" key="3">
    <source>
        <dbReference type="ARBA" id="ARBA00010425"/>
    </source>
</evidence>
<feature type="transmembrane region" description="Helical" evidence="9">
    <location>
        <begin position="125"/>
        <end position="147"/>
    </location>
</feature>
<feature type="region of interest" description="Disordered" evidence="8">
    <location>
        <begin position="1"/>
        <end position="33"/>
    </location>
</feature>
<accession>A0A5N5D2X4</accession>
<comment type="subcellular location">
    <subcellularLocation>
        <location evidence="2">Endoplasmic reticulum membrane</location>
        <topology evidence="2">Multi-pass membrane protein</topology>
    </subcellularLocation>
</comment>
<evidence type="ECO:0000256" key="1">
    <source>
        <dbReference type="ARBA" id="ARBA00003420"/>
    </source>
</evidence>
<feature type="transmembrane region" description="Helical" evidence="9">
    <location>
        <begin position="301"/>
        <end position="322"/>
    </location>
</feature>
<evidence type="ECO:0000256" key="4">
    <source>
        <dbReference type="ARBA" id="ARBA00011182"/>
    </source>
</evidence>
<evidence type="ECO:0000256" key="5">
    <source>
        <dbReference type="ARBA" id="ARBA00022692"/>
    </source>
</evidence>
<dbReference type="OrthoDB" id="6418713at2759"/>
<protein>
    <submittedName>
        <fullName evidence="11">Putative sugar phosphate/phosphate translocator</fullName>
    </submittedName>
</protein>
<evidence type="ECO:0000256" key="8">
    <source>
        <dbReference type="SAM" id="MobiDB-lite"/>
    </source>
</evidence>
<comment type="function">
    <text evidence="1">Involved in the import of GDP-mannose from the cytoplasm into the Golgi lumen.</text>
</comment>
<feature type="transmembrane region" description="Helical" evidence="9">
    <location>
        <begin position="83"/>
        <end position="105"/>
    </location>
</feature>
<comment type="similarity">
    <text evidence="3">Belongs to the TPT transporter family. SLC35D subfamily.</text>
</comment>
<evidence type="ECO:0000256" key="6">
    <source>
        <dbReference type="ARBA" id="ARBA00022989"/>
    </source>
</evidence>
<evidence type="ECO:0000256" key="9">
    <source>
        <dbReference type="SAM" id="Phobius"/>
    </source>
</evidence>
<feature type="transmembrane region" description="Helical" evidence="9">
    <location>
        <begin position="180"/>
        <end position="196"/>
    </location>
</feature>
<dbReference type="Pfam" id="PF03151">
    <property type="entry name" value="TPT"/>
    <property type="match status" value="1"/>
</dbReference>
<proteinExistence type="inferred from homology"/>
<dbReference type="EMBL" id="VCHE01000087">
    <property type="protein sequence ID" value="KAB2572006.1"/>
    <property type="molecule type" value="Genomic_DNA"/>
</dbReference>
<dbReference type="Proteomes" id="UP000325902">
    <property type="component" value="Unassembled WGS sequence"/>
</dbReference>
<evidence type="ECO:0000256" key="2">
    <source>
        <dbReference type="ARBA" id="ARBA00004477"/>
    </source>
</evidence>
<dbReference type="GO" id="GO:0005789">
    <property type="term" value="C:endoplasmic reticulum membrane"/>
    <property type="evidence" value="ECO:0007669"/>
    <property type="project" value="UniProtKB-SubCell"/>
</dbReference>
<reference evidence="11 12" key="1">
    <citation type="journal article" date="2019" name="Sci. Rep.">
        <title>A multi-omics analysis of the grapevine pathogen Lasiodiplodia theobromae reveals that temperature affects the expression of virulence- and pathogenicity-related genes.</title>
        <authorList>
            <person name="Felix C."/>
            <person name="Meneses R."/>
            <person name="Goncalves M.F.M."/>
            <person name="Tilleman L."/>
            <person name="Duarte A.S."/>
            <person name="Jorrin-Novo J.V."/>
            <person name="Van de Peer Y."/>
            <person name="Deforce D."/>
            <person name="Van Nieuwerburgh F."/>
            <person name="Esteves A.C."/>
            <person name="Alves A."/>
        </authorList>
    </citation>
    <scope>NUCLEOTIDE SEQUENCE [LARGE SCALE GENOMIC DNA]</scope>
    <source>
        <strain evidence="11 12">LA-SOL3</strain>
    </source>
</reference>
<keyword evidence="6 9" id="KW-1133">Transmembrane helix</keyword>
<name>A0A5N5D2X4_9PEZI</name>
<gene>
    <name evidence="11" type="ORF">DBV05_g9350</name>
</gene>
<dbReference type="AlphaFoldDB" id="A0A5N5D2X4"/>
<keyword evidence="5 9" id="KW-0812">Transmembrane</keyword>
<organism evidence="11 12">
    <name type="scientific">Lasiodiplodia theobromae</name>
    <dbReference type="NCBI Taxonomy" id="45133"/>
    <lineage>
        <taxon>Eukaryota</taxon>
        <taxon>Fungi</taxon>
        <taxon>Dikarya</taxon>
        <taxon>Ascomycota</taxon>
        <taxon>Pezizomycotina</taxon>
        <taxon>Dothideomycetes</taxon>
        <taxon>Dothideomycetes incertae sedis</taxon>
        <taxon>Botryosphaeriales</taxon>
        <taxon>Botryosphaeriaceae</taxon>
        <taxon>Lasiodiplodia</taxon>
    </lineage>
</organism>
<comment type="subunit">
    <text evidence="4">Homooligomer.</text>
</comment>
<feature type="transmembrane region" description="Helical" evidence="9">
    <location>
        <begin position="377"/>
        <end position="396"/>
    </location>
</feature>
<keyword evidence="12" id="KW-1185">Reference proteome</keyword>
<feature type="transmembrane region" description="Helical" evidence="9">
    <location>
        <begin position="238"/>
        <end position="258"/>
    </location>
</feature>
<evidence type="ECO:0000259" key="10">
    <source>
        <dbReference type="Pfam" id="PF03151"/>
    </source>
</evidence>
<evidence type="ECO:0000313" key="11">
    <source>
        <dbReference type="EMBL" id="KAB2572006.1"/>
    </source>
</evidence>
<dbReference type="InterPro" id="IPR004853">
    <property type="entry name" value="Sugar_P_trans_dom"/>
</dbReference>
<dbReference type="InterPro" id="IPR050186">
    <property type="entry name" value="TPT_transporter"/>
</dbReference>
<comment type="caution">
    <text evidence="11">The sequence shown here is derived from an EMBL/GenBank/DDBJ whole genome shotgun (WGS) entry which is preliminary data.</text>
</comment>